<proteinExistence type="predicted"/>
<dbReference type="CDD" id="cd10283">
    <property type="entry name" value="MnuA_DNase1-like"/>
    <property type="match status" value="1"/>
</dbReference>
<protein>
    <submittedName>
        <fullName evidence="2">Endonuclease/exonuclease/phosphatase family protein</fullName>
    </submittedName>
</protein>
<dbReference type="InterPro" id="IPR036691">
    <property type="entry name" value="Endo/exonu/phosph_ase_sf"/>
</dbReference>
<dbReference type="SUPFAM" id="SSF56219">
    <property type="entry name" value="DNase I-like"/>
    <property type="match status" value="1"/>
</dbReference>
<dbReference type="EMBL" id="JBDPZD010000001">
    <property type="protein sequence ID" value="MEO3690158.1"/>
    <property type="molecule type" value="Genomic_DNA"/>
</dbReference>
<dbReference type="Proteomes" id="UP001495147">
    <property type="component" value="Unassembled WGS sequence"/>
</dbReference>
<reference evidence="2 3" key="1">
    <citation type="submission" date="2024-05" db="EMBL/GenBank/DDBJ databases">
        <title>Roseateles sp. DJS-2-20 16S ribosomal RNA gene Genome sequencing and assembly.</title>
        <authorList>
            <person name="Woo H."/>
        </authorList>
    </citation>
    <scope>NUCLEOTIDE SEQUENCE [LARGE SCALE GENOMIC DNA]</scope>
    <source>
        <strain evidence="2 3">DJS-2-20</strain>
    </source>
</reference>
<feature type="domain" description="Endonuclease/exonuclease/phosphatase" evidence="1">
    <location>
        <begin position="42"/>
        <end position="234"/>
    </location>
</feature>
<sequence>MHHITDIKTVSKEIAAGLKVLKERIAAAQVPSSKLDESFNLATWNIREFGKKPRTQAAIHYIAEVLGQFDLIGIVELRDDLRDLRRVLDVLGPYWRAVYSDAVLDAGGNRERVAYLYDKRQIAFNGMASAAFARRTKQGTEWVPDFNWWRPPYVASFKSGSFDFVVVSTHVRWGDDEAGREPELQALAQWVAEKQELFSKDKRSFDDQDLFVMGDFNIPSLDSPLFKAITSTGLRLPTALAQQDLGSNLERNKRYDQLLHLPHYPDNFTNQGGVLDFYAGDHTPLFPALTKQAFTFQMSDHLPLWVQVNTDIDGKRLDQIIQS</sequence>
<dbReference type="GO" id="GO:0004519">
    <property type="term" value="F:endonuclease activity"/>
    <property type="evidence" value="ECO:0007669"/>
    <property type="project" value="UniProtKB-KW"/>
</dbReference>
<comment type="caution">
    <text evidence="2">The sequence shown here is derived from an EMBL/GenBank/DDBJ whole genome shotgun (WGS) entry which is preliminary data.</text>
</comment>
<evidence type="ECO:0000313" key="3">
    <source>
        <dbReference type="Proteomes" id="UP001495147"/>
    </source>
</evidence>
<dbReference type="InterPro" id="IPR005135">
    <property type="entry name" value="Endo/exonuclease/phosphatase"/>
</dbReference>
<accession>A0ABV0FW62</accession>
<dbReference type="Pfam" id="PF03372">
    <property type="entry name" value="Exo_endo_phos"/>
    <property type="match status" value="1"/>
</dbReference>
<keyword evidence="2" id="KW-0378">Hydrolase</keyword>
<evidence type="ECO:0000313" key="2">
    <source>
        <dbReference type="EMBL" id="MEO3690158.1"/>
    </source>
</evidence>
<keyword evidence="2" id="KW-0540">Nuclease</keyword>
<keyword evidence="3" id="KW-1185">Reference proteome</keyword>
<dbReference type="Gene3D" id="3.60.10.10">
    <property type="entry name" value="Endonuclease/exonuclease/phosphatase"/>
    <property type="match status" value="1"/>
</dbReference>
<keyword evidence="2" id="KW-0255">Endonuclease</keyword>
<organism evidence="2 3">
    <name type="scientific">Roseateles paludis</name>
    <dbReference type="NCBI Taxonomy" id="3145238"/>
    <lineage>
        <taxon>Bacteria</taxon>
        <taxon>Pseudomonadati</taxon>
        <taxon>Pseudomonadota</taxon>
        <taxon>Betaproteobacteria</taxon>
        <taxon>Burkholderiales</taxon>
        <taxon>Sphaerotilaceae</taxon>
        <taxon>Roseateles</taxon>
    </lineage>
</organism>
<dbReference type="RefSeq" id="WP_347702991.1">
    <property type="nucleotide sequence ID" value="NZ_JBDPZD010000001.1"/>
</dbReference>
<gene>
    <name evidence="2" type="ORF">ABDJ85_01670</name>
</gene>
<evidence type="ECO:0000259" key="1">
    <source>
        <dbReference type="Pfam" id="PF03372"/>
    </source>
</evidence>
<name>A0ABV0FW62_9BURK</name>